<feature type="compositionally biased region" description="Polar residues" evidence="2">
    <location>
        <begin position="123"/>
        <end position="152"/>
    </location>
</feature>
<dbReference type="OrthoDB" id="5370350at2759"/>
<feature type="compositionally biased region" description="Polar residues" evidence="2">
    <location>
        <begin position="423"/>
        <end position="440"/>
    </location>
</feature>
<dbReference type="InterPro" id="IPR000308">
    <property type="entry name" value="14-3-3"/>
</dbReference>
<evidence type="ECO:0000313" key="7">
    <source>
        <dbReference type="Proteomes" id="UP001302367"/>
    </source>
</evidence>
<organism evidence="4 6">
    <name type="scientific">Cercospora beticola</name>
    <name type="common">Sugarbeet leaf spot fungus</name>
    <dbReference type="NCBI Taxonomy" id="122368"/>
    <lineage>
        <taxon>Eukaryota</taxon>
        <taxon>Fungi</taxon>
        <taxon>Dikarya</taxon>
        <taxon>Ascomycota</taxon>
        <taxon>Pezizomycotina</taxon>
        <taxon>Dothideomycetes</taxon>
        <taxon>Dothideomycetidae</taxon>
        <taxon>Mycosphaerellales</taxon>
        <taxon>Mycosphaerellaceae</taxon>
        <taxon>Cercospora</taxon>
    </lineage>
</organism>
<gene>
    <name evidence="4" type="ORF">CB0940_00265</name>
    <name evidence="5" type="ORF">RHO25_000277</name>
</gene>
<evidence type="ECO:0000256" key="2">
    <source>
        <dbReference type="SAM" id="MobiDB-lite"/>
    </source>
</evidence>
<evidence type="ECO:0000313" key="6">
    <source>
        <dbReference type="Proteomes" id="UP000230605"/>
    </source>
</evidence>
<evidence type="ECO:0000259" key="3">
    <source>
        <dbReference type="Pfam" id="PF00244"/>
    </source>
</evidence>
<proteinExistence type="inferred from homology"/>
<dbReference type="SUPFAM" id="SSF48445">
    <property type="entry name" value="14-3-3 protein"/>
    <property type="match status" value="1"/>
</dbReference>
<name>A0A2G5I8G8_CERBT</name>
<evidence type="ECO:0000313" key="4">
    <source>
        <dbReference type="EMBL" id="PIB01146.1"/>
    </source>
</evidence>
<feature type="domain" description="14-3-3" evidence="3">
    <location>
        <begin position="238"/>
        <end position="317"/>
    </location>
</feature>
<reference evidence="4 6" key="1">
    <citation type="submission" date="2015-10" db="EMBL/GenBank/DDBJ databases">
        <title>The cercosporin biosynthetic gene cluster was horizontally transferred to several fungal lineages and shown to be expanded in Cercospora beticola based on microsynteny with recipient genomes.</title>
        <authorList>
            <person name="De Jonge R."/>
            <person name="Ebert M.K."/>
            <person name="Suttle J.C."/>
            <person name="Jurick Ii W.M."/>
            <person name="Secor G.A."/>
            <person name="Thomma B.P."/>
            <person name="Van De Peer Y."/>
            <person name="Bolton M.D."/>
        </authorList>
    </citation>
    <scope>NUCLEOTIDE SEQUENCE [LARGE SCALE GENOMIC DNA]</scope>
    <source>
        <strain evidence="4 6">09-40</strain>
    </source>
</reference>
<evidence type="ECO:0000313" key="5">
    <source>
        <dbReference type="EMBL" id="WPA95674.1"/>
    </source>
</evidence>
<accession>A0A2G5I8G8</accession>
<dbReference type="Proteomes" id="UP001302367">
    <property type="component" value="Chromosome 1"/>
</dbReference>
<feature type="compositionally biased region" description="Polar residues" evidence="2">
    <location>
        <begin position="326"/>
        <end position="339"/>
    </location>
</feature>
<keyword evidence="7" id="KW-1185">Reference proteome</keyword>
<reference evidence="5 7" key="2">
    <citation type="submission" date="2023-09" db="EMBL/GenBank/DDBJ databases">
        <title>Complete-Gapless Cercospora beticola genome.</title>
        <authorList>
            <person name="Wyatt N.A."/>
            <person name="Spanner R.E."/>
            <person name="Bolton M.D."/>
        </authorList>
    </citation>
    <scope>NUCLEOTIDE SEQUENCE [LARGE SCALE GENOMIC DNA]</scope>
    <source>
        <strain evidence="5">Cb09-40</strain>
    </source>
</reference>
<feature type="region of interest" description="Disordered" evidence="2">
    <location>
        <begin position="571"/>
        <end position="597"/>
    </location>
</feature>
<dbReference type="Proteomes" id="UP000230605">
    <property type="component" value="Chromosome 1"/>
</dbReference>
<feature type="compositionally biased region" description="Low complexity" evidence="2">
    <location>
        <begin position="512"/>
        <end position="522"/>
    </location>
</feature>
<feature type="compositionally biased region" description="Basic and acidic residues" evidence="2">
    <location>
        <begin position="448"/>
        <end position="458"/>
    </location>
</feature>
<feature type="region of interest" description="Disordered" evidence="2">
    <location>
        <begin position="123"/>
        <end position="179"/>
    </location>
</feature>
<dbReference type="EMBL" id="LKMD01000100">
    <property type="protein sequence ID" value="PIB01146.1"/>
    <property type="molecule type" value="Genomic_DNA"/>
</dbReference>
<evidence type="ECO:0000256" key="1">
    <source>
        <dbReference type="ARBA" id="ARBA00006141"/>
    </source>
</evidence>
<comment type="similarity">
    <text evidence="1">Belongs to the 14-3-3 family.</text>
</comment>
<feature type="region of interest" description="Disordered" evidence="2">
    <location>
        <begin position="322"/>
        <end position="538"/>
    </location>
</feature>
<protein>
    <recommendedName>
        <fullName evidence="3">14-3-3 domain-containing protein</fullName>
    </recommendedName>
</protein>
<dbReference type="EMBL" id="CP134184">
    <property type="protein sequence ID" value="WPA95674.1"/>
    <property type="molecule type" value="Genomic_DNA"/>
</dbReference>
<feature type="compositionally biased region" description="Low complexity" evidence="2">
    <location>
        <begin position="462"/>
        <end position="472"/>
    </location>
</feature>
<sequence>MAVSQIEEKILGRLAKLTEPSNPLLSASLYQVLGLSILLSRKLYRARKLRKLDLTRDTKSLQLYHHIIWLAREGLSITEAYILPYCQNGDYGPECRVMAAKLRASLYHVFCLFHNHPPISLLSGRSGTSISPPSKTNTPKNTGNAADSPTKTSPKESGSRRRAGKAPLRDPVPSIQSDASFVTNPYVGTATQTPPPGLAILPPEGARRTPSRPPGLAPINIPAAQSAASFLLPPLNFVPMAKEHFEAAQQLSDSLLPVTHALRLSVALEHSAFLWDCAKEHDRSRLLARKTIKEVYSSSDGLDDDEFADASVLVQALGGMVKRGSNESTPQQRSSQAGSPTPRVHPRTAPPLNIDRTIAVSPPSARGQPAQQSQQRRAPAPTQIPRSVMRSPERLSTVPEAEVEGSEAAPASTVGAFSPPVSRLSSRSQANRASSVTSAASDKASKRKLVEQAEEQVRQRQRSTASASASGGSRRGSGSGGSAAHSRQQTPTEGYSIRASASTPRTSPPPTMTKTTPNHSPTIPHPAPPPLPKEYLRALQEEAVTEGRRVEENERREAILRTLQILGAVERGLYVPDESPRRSGRDGGSNTRRGKQR</sequence>
<feature type="compositionally biased region" description="Low complexity" evidence="2">
    <location>
        <begin position="361"/>
        <end position="381"/>
    </location>
</feature>
<feature type="compositionally biased region" description="Pro residues" evidence="2">
    <location>
        <begin position="523"/>
        <end position="532"/>
    </location>
</feature>
<dbReference type="AlphaFoldDB" id="A0A2G5I8G8"/>
<dbReference type="Pfam" id="PF00244">
    <property type="entry name" value="14-3-3"/>
    <property type="match status" value="1"/>
</dbReference>
<dbReference type="InterPro" id="IPR023410">
    <property type="entry name" value="14-3-3_domain"/>
</dbReference>
<dbReference type="InterPro" id="IPR036815">
    <property type="entry name" value="14-3-3_dom_sf"/>
</dbReference>
<dbReference type="PRINTS" id="PR00305">
    <property type="entry name" value="1433ZETA"/>
</dbReference>
<dbReference type="Gene3D" id="1.20.190.20">
    <property type="entry name" value="14-3-3 domain"/>
    <property type="match status" value="1"/>
</dbReference>